<proteinExistence type="predicted"/>
<sequence length="86" mass="9989">MTREELQSAIQDFWDEAFHYGKHEISDTSKAIALECMMDAAECKRCSILKRVETYTDTRTCTNCPLDGHCEFVVCREKEGVQHELR</sequence>
<name>A0A0W7TNC5_9FIRM</name>
<organism evidence="1 2">
    <name type="scientific">Ruthenibacterium lactatiformans</name>
    <dbReference type="NCBI Taxonomy" id="1550024"/>
    <lineage>
        <taxon>Bacteria</taxon>
        <taxon>Bacillati</taxon>
        <taxon>Bacillota</taxon>
        <taxon>Clostridia</taxon>
        <taxon>Eubacteriales</taxon>
        <taxon>Oscillospiraceae</taxon>
        <taxon>Ruthenibacterium</taxon>
    </lineage>
</organism>
<dbReference type="Proteomes" id="UP000053433">
    <property type="component" value="Unassembled WGS sequence"/>
</dbReference>
<accession>A0A0W7TNC5</accession>
<evidence type="ECO:0000313" key="2">
    <source>
        <dbReference type="Proteomes" id="UP000053433"/>
    </source>
</evidence>
<comment type="caution">
    <text evidence="1">The sequence shown here is derived from an EMBL/GenBank/DDBJ whole genome shotgun (WGS) entry which is preliminary data.</text>
</comment>
<gene>
    <name evidence="1" type="ORF">ASJ35_14120</name>
</gene>
<reference evidence="1 2" key="1">
    <citation type="submission" date="2015-10" db="EMBL/GenBank/DDBJ databases">
        <title>A novel member of the family Ruminococcaceae isolated from human faeces.</title>
        <authorList>
            <person name="Shkoporov A.N."/>
            <person name="Chaplin A.V."/>
            <person name="Motuzova O.V."/>
            <person name="Kafarskaia L.I."/>
            <person name="Efimov B.A."/>
        </authorList>
    </citation>
    <scope>NUCLEOTIDE SEQUENCE [LARGE SCALE GENOMIC DNA]</scope>
    <source>
        <strain evidence="1 2">668</strain>
    </source>
</reference>
<dbReference type="RefSeq" id="WP_058723591.1">
    <property type="nucleotide sequence ID" value="NZ_LMUA01000023.1"/>
</dbReference>
<evidence type="ECO:0000313" key="1">
    <source>
        <dbReference type="EMBL" id="KUE75332.1"/>
    </source>
</evidence>
<dbReference type="AlphaFoldDB" id="A0A0W7TNC5"/>
<dbReference type="EMBL" id="LMUA01000023">
    <property type="protein sequence ID" value="KUE75332.1"/>
    <property type="molecule type" value="Genomic_DNA"/>
</dbReference>
<protein>
    <submittedName>
        <fullName evidence="1">Uncharacterized protein</fullName>
    </submittedName>
</protein>